<dbReference type="Gene3D" id="3.40.50.620">
    <property type="entry name" value="HUPs"/>
    <property type="match status" value="1"/>
</dbReference>
<evidence type="ECO:0000313" key="2">
    <source>
        <dbReference type="EMBL" id="OAQ85283.1"/>
    </source>
</evidence>
<evidence type="ECO:0000256" key="1">
    <source>
        <dbReference type="SAM" id="MobiDB-lite"/>
    </source>
</evidence>
<sequence>MAPTSSPGTGTGAALPSLLLLPSPPRPASRAALRAAYHLPLSTVLTRLSDEHKLACSSATSTSSPLPPAPVLAVAVASPVLAGPAAAPKRRSVRWSPSQTLLARLYTLVASICAEHGIATDLAGDDPGTVDARIVLVDHERGRKASWYLEQAQMQGRDRRYSLTCTTVPDLATFAATTGPWKTVFHPSGEPGYELVAAYLDLATGSGRTVLQKQIVAVKGGLSFCIPSQSADGATAGQGQGKQHGVNSTQSTAPTLLDGVPVAAAAATQDAVEGYRSLCIGGTFDHLHPGHKLLLHAAALLLRVPMIEDDKDAPPCIFIVGVSSDELLKRKKYAEELQSWEVRSRSTLQFLATVLGEPSTADLRITDTAVSPSAVPAPPKGQVGTAEDAPTPRELQGSFRNGAILVRCVDLRDPFGPPIWEEGVDAIVVSAETRGGAAAINDRRAQRQWHPLDVYEIDVLGERDDEDDDDDGEGGEGSADKKEAEAARIAAKISSTEIRRQKAEAHSRRGQL</sequence>
<reference evidence="2 3" key="1">
    <citation type="submission" date="2016-02" db="EMBL/GenBank/DDBJ databases">
        <title>Biosynthesis of antibiotic leucinostatins and their inhibition on Phytophthora in bio-control Purpureocillium lilacinum.</title>
        <authorList>
            <person name="Wang G."/>
            <person name="Liu Z."/>
            <person name="Lin R."/>
            <person name="Li E."/>
            <person name="Mao Z."/>
            <person name="Ling J."/>
            <person name="Yin W."/>
            <person name="Xie B."/>
        </authorList>
    </citation>
    <scope>NUCLEOTIDE SEQUENCE [LARGE SCALE GENOMIC DNA]</scope>
    <source>
        <strain evidence="2">PLFJ-1</strain>
    </source>
</reference>
<dbReference type="GO" id="GO:0004140">
    <property type="term" value="F:dephospho-CoA kinase activity"/>
    <property type="evidence" value="ECO:0007669"/>
    <property type="project" value="TreeGrafter"/>
</dbReference>
<comment type="caution">
    <text evidence="2">The sequence shown here is derived from an EMBL/GenBank/DDBJ whole genome shotgun (WGS) entry which is preliminary data.</text>
</comment>
<dbReference type="STRING" id="33203.A0A179H6V3"/>
<dbReference type="AlphaFoldDB" id="A0A179H6V3"/>
<dbReference type="OMA" id="VEIWDPF"/>
<dbReference type="KEGG" id="plj:28889795"/>
<dbReference type="Proteomes" id="UP000078340">
    <property type="component" value="Unassembled WGS sequence"/>
</dbReference>
<feature type="compositionally biased region" description="Acidic residues" evidence="1">
    <location>
        <begin position="463"/>
        <end position="474"/>
    </location>
</feature>
<dbReference type="GO" id="GO:0016779">
    <property type="term" value="F:nucleotidyltransferase activity"/>
    <property type="evidence" value="ECO:0007669"/>
    <property type="project" value="UniProtKB-KW"/>
</dbReference>
<dbReference type="PANTHER" id="PTHR10695:SF46">
    <property type="entry name" value="BIFUNCTIONAL COENZYME A SYNTHASE-RELATED"/>
    <property type="match status" value="1"/>
</dbReference>
<keyword evidence="2" id="KW-0808">Transferase</keyword>
<dbReference type="PANTHER" id="PTHR10695">
    <property type="entry name" value="DEPHOSPHO-COA KINASE-RELATED"/>
    <property type="match status" value="1"/>
</dbReference>
<gene>
    <name evidence="2" type="ORF">VFPFJ_07672</name>
</gene>
<feature type="region of interest" description="Disordered" evidence="1">
    <location>
        <begin position="370"/>
        <end position="395"/>
    </location>
</feature>
<name>A0A179H6V3_PURLI</name>
<feature type="compositionally biased region" description="Basic and acidic residues" evidence="1">
    <location>
        <begin position="497"/>
        <end position="512"/>
    </location>
</feature>
<dbReference type="GeneID" id="28889795"/>
<proteinExistence type="predicted"/>
<dbReference type="GO" id="GO:0015937">
    <property type="term" value="P:coenzyme A biosynthetic process"/>
    <property type="evidence" value="ECO:0007669"/>
    <property type="project" value="TreeGrafter"/>
</dbReference>
<keyword evidence="2" id="KW-0548">Nucleotidyltransferase</keyword>
<feature type="region of interest" description="Disordered" evidence="1">
    <location>
        <begin position="460"/>
        <end position="512"/>
    </location>
</feature>
<protein>
    <submittedName>
        <fullName evidence="2">Cytidylyltransferase</fullName>
    </submittedName>
</protein>
<dbReference type="InterPro" id="IPR014729">
    <property type="entry name" value="Rossmann-like_a/b/a_fold"/>
</dbReference>
<accession>A0A179H6V3</accession>
<dbReference type="EMBL" id="LSBI01000007">
    <property type="protein sequence ID" value="OAQ85283.1"/>
    <property type="molecule type" value="Genomic_DNA"/>
</dbReference>
<organism evidence="2 3">
    <name type="scientific">Purpureocillium lilacinum</name>
    <name type="common">Paecilomyces lilacinus</name>
    <dbReference type="NCBI Taxonomy" id="33203"/>
    <lineage>
        <taxon>Eukaryota</taxon>
        <taxon>Fungi</taxon>
        <taxon>Dikarya</taxon>
        <taxon>Ascomycota</taxon>
        <taxon>Pezizomycotina</taxon>
        <taxon>Sordariomycetes</taxon>
        <taxon>Hypocreomycetidae</taxon>
        <taxon>Hypocreales</taxon>
        <taxon>Ophiocordycipitaceae</taxon>
        <taxon>Purpureocillium</taxon>
    </lineage>
</organism>
<evidence type="ECO:0000313" key="3">
    <source>
        <dbReference type="Proteomes" id="UP000078340"/>
    </source>
</evidence>
<dbReference type="SUPFAM" id="SSF52374">
    <property type="entry name" value="Nucleotidylyl transferase"/>
    <property type="match status" value="1"/>
</dbReference>